<sequence length="101" mass="11759">MWRRESGGKWGVSKCHSLTIDVPWNIEIQRFSYRSINLAFVTQLTCGSFVDEFIHKIRGMFSLQRSECCVSLTFFWSPPCLPRKHLEKRGVGVVHRDAVKE</sequence>
<reference evidence="1" key="1">
    <citation type="submission" date="2020-11" db="EMBL/GenBank/DDBJ databases">
        <authorList>
            <person name="Tran Van P."/>
        </authorList>
    </citation>
    <scope>NUCLEOTIDE SEQUENCE</scope>
</reference>
<dbReference type="EMBL" id="OE182445">
    <property type="protein sequence ID" value="CAD7574557.1"/>
    <property type="molecule type" value="Genomic_DNA"/>
</dbReference>
<organism evidence="1">
    <name type="scientific">Timema californicum</name>
    <name type="common">California timema</name>
    <name type="synonym">Walking stick</name>
    <dbReference type="NCBI Taxonomy" id="61474"/>
    <lineage>
        <taxon>Eukaryota</taxon>
        <taxon>Metazoa</taxon>
        <taxon>Ecdysozoa</taxon>
        <taxon>Arthropoda</taxon>
        <taxon>Hexapoda</taxon>
        <taxon>Insecta</taxon>
        <taxon>Pterygota</taxon>
        <taxon>Neoptera</taxon>
        <taxon>Polyneoptera</taxon>
        <taxon>Phasmatodea</taxon>
        <taxon>Timematodea</taxon>
        <taxon>Timematoidea</taxon>
        <taxon>Timematidae</taxon>
        <taxon>Timema</taxon>
    </lineage>
</organism>
<protein>
    <submittedName>
        <fullName evidence="1">(California timema) hypothetical protein</fullName>
    </submittedName>
</protein>
<name>A0A7R9J8E0_TIMCA</name>
<evidence type="ECO:0000313" key="1">
    <source>
        <dbReference type="EMBL" id="CAD7574557.1"/>
    </source>
</evidence>
<proteinExistence type="predicted"/>
<gene>
    <name evidence="1" type="ORF">TCMB3V08_LOCUS7167</name>
</gene>
<dbReference type="AlphaFoldDB" id="A0A7R9J8E0"/>
<accession>A0A7R9J8E0</accession>